<reference evidence="1 2" key="1">
    <citation type="submission" date="2020-02" db="EMBL/GenBank/DDBJ databases">
        <authorList>
            <person name="Ferguson B K."/>
        </authorList>
    </citation>
    <scope>NUCLEOTIDE SEQUENCE [LARGE SCALE GENOMIC DNA]</scope>
</reference>
<feature type="non-terminal residue" evidence="1">
    <location>
        <position position="50"/>
    </location>
</feature>
<name>A0A6H5H3Y8_9HEMI</name>
<proteinExistence type="predicted"/>
<protein>
    <submittedName>
        <fullName evidence="1">Uncharacterized protein</fullName>
    </submittedName>
</protein>
<evidence type="ECO:0000313" key="1">
    <source>
        <dbReference type="EMBL" id="CAB0012003.1"/>
    </source>
</evidence>
<dbReference type="EMBL" id="CADCXU010024700">
    <property type="protein sequence ID" value="CAB0012003.1"/>
    <property type="molecule type" value="Genomic_DNA"/>
</dbReference>
<dbReference type="Proteomes" id="UP000479000">
    <property type="component" value="Unassembled WGS sequence"/>
</dbReference>
<keyword evidence="2" id="KW-1185">Reference proteome</keyword>
<evidence type="ECO:0000313" key="2">
    <source>
        <dbReference type="Proteomes" id="UP000479000"/>
    </source>
</evidence>
<gene>
    <name evidence="1" type="ORF">NTEN_LOCUS16824</name>
</gene>
<organism evidence="1 2">
    <name type="scientific">Nesidiocoris tenuis</name>
    <dbReference type="NCBI Taxonomy" id="355587"/>
    <lineage>
        <taxon>Eukaryota</taxon>
        <taxon>Metazoa</taxon>
        <taxon>Ecdysozoa</taxon>
        <taxon>Arthropoda</taxon>
        <taxon>Hexapoda</taxon>
        <taxon>Insecta</taxon>
        <taxon>Pterygota</taxon>
        <taxon>Neoptera</taxon>
        <taxon>Paraneoptera</taxon>
        <taxon>Hemiptera</taxon>
        <taxon>Heteroptera</taxon>
        <taxon>Panheteroptera</taxon>
        <taxon>Cimicomorpha</taxon>
        <taxon>Miridae</taxon>
        <taxon>Dicyphina</taxon>
        <taxon>Nesidiocoris</taxon>
    </lineage>
</organism>
<dbReference type="AlphaFoldDB" id="A0A6H5H3Y8"/>
<sequence>MMKSSLEKLKKQHHISNIWQLFKKEEKPICSQCINIGIQAYLRDISLGST</sequence>
<accession>A0A6H5H3Y8</accession>